<dbReference type="EMBL" id="CP016616">
    <property type="protein sequence ID" value="ANY77772.1"/>
    <property type="molecule type" value="Genomic_DNA"/>
</dbReference>
<proteinExistence type="predicted"/>
<dbReference type="KEGG" id="moc:BB934_05585"/>
<keyword evidence="1" id="KW-0472">Membrane</keyword>
<organism evidence="2">
    <name type="scientific">Microvirga ossetica</name>
    <dbReference type="NCBI Taxonomy" id="1882682"/>
    <lineage>
        <taxon>Bacteria</taxon>
        <taxon>Pseudomonadati</taxon>
        <taxon>Pseudomonadota</taxon>
        <taxon>Alphaproteobacteria</taxon>
        <taxon>Hyphomicrobiales</taxon>
        <taxon>Methylobacteriaceae</taxon>
        <taxon>Microvirga</taxon>
    </lineage>
</organism>
<reference evidence="2" key="1">
    <citation type="submission" date="2016-07" db="EMBL/GenBank/DDBJ databases">
        <title>Microvirga ossetica sp. nov. a new species of rhizobia isolated from root nodules of the legume species Vicia alpestris Steven originated from North Ossetia region in the Caucasus.</title>
        <authorList>
            <person name="Safronova V.I."/>
            <person name="Kuznetsova I.G."/>
            <person name="Sazanova A.L."/>
            <person name="Belimov A."/>
            <person name="Andronov E."/>
            <person name="Osledkin Y.S."/>
            <person name="Onishchuk O.P."/>
            <person name="Kurchak O.N."/>
            <person name="Shaposhnikov A.I."/>
            <person name="Willems A."/>
            <person name="Tikhonovich I.A."/>
        </authorList>
    </citation>
    <scope>NUCLEOTIDE SEQUENCE [LARGE SCALE GENOMIC DNA]</scope>
    <source>
        <strain evidence="2">V5/3M</strain>
    </source>
</reference>
<keyword evidence="1" id="KW-0812">Transmembrane</keyword>
<accession>A0A1B2ED19</accession>
<feature type="transmembrane region" description="Helical" evidence="1">
    <location>
        <begin position="66"/>
        <end position="84"/>
    </location>
</feature>
<evidence type="ECO:0000256" key="1">
    <source>
        <dbReference type="SAM" id="Phobius"/>
    </source>
</evidence>
<keyword evidence="1" id="KW-1133">Transmembrane helix</keyword>
<evidence type="ECO:0000313" key="2">
    <source>
        <dbReference type="EMBL" id="ANY77772.1"/>
    </source>
</evidence>
<protein>
    <submittedName>
        <fullName evidence="2">Uncharacterized protein</fullName>
    </submittedName>
</protein>
<name>A0A1B2ED19_9HYPH</name>
<feature type="transmembrane region" description="Helical" evidence="1">
    <location>
        <begin position="39"/>
        <end position="60"/>
    </location>
</feature>
<dbReference type="AlphaFoldDB" id="A0A1B2ED19"/>
<gene>
    <name evidence="2" type="ORF">BB934_05585</name>
</gene>
<sequence>MLDAGGDFAAPDSSEDVRIATQILAFIERIPTISGPGTALFVAIIPLSVSGTSLLVPIVALSVSGAGLPIIVVGVLVAVTWATVRLS</sequence>